<feature type="transmembrane region" description="Helical" evidence="1">
    <location>
        <begin position="118"/>
        <end position="137"/>
    </location>
</feature>
<protein>
    <recommendedName>
        <fullName evidence="4">DUF1761 domain-containing protein</fullName>
    </recommendedName>
</protein>
<accession>A0A136LYV3</accession>
<dbReference type="InterPro" id="IPR013879">
    <property type="entry name" value="DUF1761"/>
</dbReference>
<sequence>MESLITFQLNWVAVIGAAVFSMILGFIWYAEPVFGKAWMKELGFKKSDLNPNPVIYLFTFLGALLTSFILANVILLVNANTIVNGALVGLMFGLVFLTGMMMSFAFEKRTMRHFLIDSMYQVVYLTLIGGMFGSFLFN</sequence>
<proteinExistence type="predicted"/>
<evidence type="ECO:0000256" key="1">
    <source>
        <dbReference type="SAM" id="Phobius"/>
    </source>
</evidence>
<keyword evidence="1" id="KW-0812">Transmembrane</keyword>
<feature type="transmembrane region" description="Helical" evidence="1">
    <location>
        <begin position="12"/>
        <end position="34"/>
    </location>
</feature>
<dbReference type="Proteomes" id="UP000070457">
    <property type="component" value="Unassembled WGS sequence"/>
</dbReference>
<name>A0A136LYV3_9BACT</name>
<dbReference type="Pfam" id="PF08570">
    <property type="entry name" value="DUF1761"/>
    <property type="match status" value="1"/>
</dbReference>
<reference evidence="2 3" key="1">
    <citation type="submission" date="2015-02" db="EMBL/GenBank/DDBJ databases">
        <title>Improved understanding of the partial-nitritation anammox process through 23 genomes representing the majority of the microbial community.</title>
        <authorList>
            <person name="Speth D.R."/>
            <person name="In T Zandt M."/>
            <person name="Guerrero Cruz S."/>
            <person name="Jetten M.S."/>
            <person name="Dutilh B.E."/>
        </authorList>
    </citation>
    <scope>NUCLEOTIDE SEQUENCE [LARGE SCALE GENOMIC DNA]</scope>
    <source>
        <strain evidence="2">OLB20</strain>
    </source>
</reference>
<keyword evidence="1" id="KW-0472">Membrane</keyword>
<keyword evidence="1" id="KW-1133">Transmembrane helix</keyword>
<feature type="transmembrane region" description="Helical" evidence="1">
    <location>
        <begin position="82"/>
        <end position="106"/>
    </location>
</feature>
<comment type="caution">
    <text evidence="2">The sequence shown here is derived from an EMBL/GenBank/DDBJ whole genome shotgun (WGS) entry which is preliminary data.</text>
</comment>
<feature type="transmembrane region" description="Helical" evidence="1">
    <location>
        <begin position="54"/>
        <end position="76"/>
    </location>
</feature>
<dbReference type="EMBL" id="JYNZ01000003">
    <property type="protein sequence ID" value="KXK26825.1"/>
    <property type="molecule type" value="Genomic_DNA"/>
</dbReference>
<dbReference type="AlphaFoldDB" id="A0A136LYV3"/>
<gene>
    <name evidence="2" type="ORF">TR69_WS6001000846</name>
</gene>
<organism evidence="2 3">
    <name type="scientific">candidate division WS6 bacterium OLB20</name>
    <dbReference type="NCBI Taxonomy" id="1617426"/>
    <lineage>
        <taxon>Bacteria</taxon>
        <taxon>Candidatus Dojkabacteria</taxon>
    </lineage>
</organism>
<dbReference type="STRING" id="1617426.TR69_WS6001000846"/>
<evidence type="ECO:0008006" key="4">
    <source>
        <dbReference type="Google" id="ProtNLM"/>
    </source>
</evidence>
<evidence type="ECO:0000313" key="3">
    <source>
        <dbReference type="Proteomes" id="UP000070457"/>
    </source>
</evidence>
<evidence type="ECO:0000313" key="2">
    <source>
        <dbReference type="EMBL" id="KXK26825.1"/>
    </source>
</evidence>